<evidence type="ECO:0000313" key="5">
    <source>
        <dbReference type="EMBL" id="KAK9836129.1"/>
    </source>
</evidence>
<comment type="similarity">
    <text evidence="1">Belongs to the protein kinase superfamily. ADCK protein kinase family.</text>
</comment>
<feature type="transmembrane region" description="Helical" evidence="3">
    <location>
        <begin position="80"/>
        <end position="100"/>
    </location>
</feature>
<dbReference type="SUPFAM" id="SSF56112">
    <property type="entry name" value="Protein kinase-like (PK-like)"/>
    <property type="match status" value="1"/>
</dbReference>
<evidence type="ECO:0000259" key="4">
    <source>
        <dbReference type="Pfam" id="PF03109"/>
    </source>
</evidence>
<proteinExistence type="inferred from homology"/>
<feature type="domain" description="ABC1 atypical kinase-like" evidence="4">
    <location>
        <begin position="480"/>
        <end position="726"/>
    </location>
</feature>
<dbReference type="PANTHER" id="PTHR10566">
    <property type="entry name" value="CHAPERONE-ACTIVITY OF BC1 COMPLEX CABC1 -RELATED"/>
    <property type="match status" value="1"/>
</dbReference>
<name>A0AAW1RQK5_9CHLO</name>
<dbReference type="AlphaFoldDB" id="A0AAW1RQK5"/>
<keyword evidence="3" id="KW-1133">Transmembrane helix</keyword>
<dbReference type="EMBL" id="JALJOU010000026">
    <property type="protein sequence ID" value="KAK9836129.1"/>
    <property type="molecule type" value="Genomic_DNA"/>
</dbReference>
<keyword evidence="6" id="KW-1185">Reference proteome</keyword>
<evidence type="ECO:0000313" key="6">
    <source>
        <dbReference type="Proteomes" id="UP001445335"/>
    </source>
</evidence>
<evidence type="ECO:0000256" key="1">
    <source>
        <dbReference type="ARBA" id="ARBA00009670"/>
    </source>
</evidence>
<evidence type="ECO:0000256" key="3">
    <source>
        <dbReference type="SAM" id="Phobius"/>
    </source>
</evidence>
<dbReference type="Pfam" id="PF03109">
    <property type="entry name" value="ABC1"/>
    <property type="match status" value="1"/>
</dbReference>
<dbReference type="GO" id="GO:0016020">
    <property type="term" value="C:membrane"/>
    <property type="evidence" value="ECO:0007669"/>
    <property type="project" value="GOC"/>
</dbReference>
<keyword evidence="3" id="KW-0472">Membrane</keyword>
<dbReference type="InterPro" id="IPR011009">
    <property type="entry name" value="Kinase-like_dom_sf"/>
</dbReference>
<dbReference type="InterPro" id="IPR050154">
    <property type="entry name" value="UbiB_kinase"/>
</dbReference>
<feature type="transmembrane region" description="Helical" evidence="3">
    <location>
        <begin position="947"/>
        <end position="967"/>
    </location>
</feature>
<comment type="caution">
    <text evidence="5">The sequence shown here is derived from an EMBL/GenBank/DDBJ whole genome shotgun (WGS) entry which is preliminary data.</text>
</comment>
<keyword evidence="3" id="KW-0812">Transmembrane</keyword>
<accession>A0AAW1RQK5</accession>
<evidence type="ECO:0000256" key="2">
    <source>
        <dbReference type="SAM" id="MobiDB-lite"/>
    </source>
</evidence>
<feature type="compositionally biased region" description="Polar residues" evidence="2">
    <location>
        <begin position="34"/>
        <end position="45"/>
    </location>
</feature>
<dbReference type="PANTHER" id="PTHR10566:SF115">
    <property type="entry name" value="PROTEIN ACTIVITY OF BC1 COMPLEX KINASE 8, CHLOROPLASTIC"/>
    <property type="match status" value="1"/>
</dbReference>
<feature type="region of interest" description="Disordered" evidence="2">
    <location>
        <begin position="1"/>
        <end position="58"/>
    </location>
</feature>
<protein>
    <recommendedName>
        <fullName evidence="4">ABC1 atypical kinase-like domain-containing protein</fullName>
    </recommendedName>
</protein>
<dbReference type="GO" id="GO:0046467">
    <property type="term" value="P:membrane lipid biosynthetic process"/>
    <property type="evidence" value="ECO:0007669"/>
    <property type="project" value="TreeGrafter"/>
</dbReference>
<organism evidence="5 6">
    <name type="scientific">Elliptochloris bilobata</name>
    <dbReference type="NCBI Taxonomy" id="381761"/>
    <lineage>
        <taxon>Eukaryota</taxon>
        <taxon>Viridiplantae</taxon>
        <taxon>Chlorophyta</taxon>
        <taxon>core chlorophytes</taxon>
        <taxon>Trebouxiophyceae</taxon>
        <taxon>Trebouxiophyceae incertae sedis</taxon>
        <taxon>Elliptochloris clade</taxon>
        <taxon>Elliptochloris</taxon>
    </lineage>
</organism>
<dbReference type="CDD" id="cd05121">
    <property type="entry name" value="ABC1_ADCK3-like"/>
    <property type="match status" value="1"/>
</dbReference>
<sequence>MSAAGVRDISPARQPNGWDGGEDWSDDWEPPSPNTSTPARTSSGSVPPRLLCQSSPSWSAQRPAARERLASFVLANNAKLGFGALVLLVFVSATASVVMGRLEDGDKPDSHDLAMALQVQPAAQAGGNKSGSAGAVAFGTLAKQSAGQTALRRTEPGEERGVLRDGADGQQMADAAGDARVRMTTDHNVAKPGVKDEKEVKTHAMWQRYWGAVAHCWRDRQRRLPLVHSLKVDAETSSSSTPGSPFSANGASANGVSANGASANGVFAYRGTANGASANGASNVAVGRGTSQKLVAASVDGVGKPMAAHLTGTAELDVPVEEIMGSCEAGQLESCAYERLAEKEAAEAAAAAAAVAALAQEAVIDEQKAELRAAAAAQASPYRAPGGRWGKFKRYSVWQRTFEIWSFAFRFLFRLWLSGRKFTYGKEGMTPARVSARKASLASWLREGLVRLGPTFIKVGQQFSTRVDVLAPEFVQELEKLQDNVPAFDSAAAIGIVEGSLGMPVLAAFDEFDRVPIAAASLGQVHLAWLDGARVVVKVQRPGLKELFDIDLKNLRVLAQWLQAVDPKSDGAARDWVAIYDECSRILYQEIDYVLEGENADMFRTNFAATPWIKVPKVVWERTTPNVLTMEYAPGVKINRIAELERLGVDRKLLARRTVESYLQQLLTFGFFHADPHPGNIAVDAEGGGRLIYYDFGMMGKIPSDVRSGLLELFYGVYQKDPDRCIDALVAMGVLVPGGDRTAVRRTAEFFLTSFQERLAAQRAEAASNPDYGKTFKGKVSADDMKARRKQILSSIGEDLLVASADKPFRFPATFTFVVRSFTVLDGIGKCLDPRFDISEIAAPYARELLLEGRPQVAKLRSELGKRLALQNRAVRNLFTGPNMIEDVAVAMRKLERGELKPRVRALEAERALNRVQAYQKVVTGAVLLSTLVNLGTLLSVSACGAAATASFAGAGVSAVLLLFNWLKVKNMERREAQLVGGV</sequence>
<dbReference type="InterPro" id="IPR004147">
    <property type="entry name" value="ABC1_dom"/>
</dbReference>
<dbReference type="Proteomes" id="UP001445335">
    <property type="component" value="Unassembled WGS sequence"/>
</dbReference>
<reference evidence="5 6" key="1">
    <citation type="journal article" date="2024" name="Nat. Commun.">
        <title>Phylogenomics reveals the evolutionary origins of lichenization in chlorophyte algae.</title>
        <authorList>
            <person name="Puginier C."/>
            <person name="Libourel C."/>
            <person name="Otte J."/>
            <person name="Skaloud P."/>
            <person name="Haon M."/>
            <person name="Grisel S."/>
            <person name="Petersen M."/>
            <person name="Berrin J.G."/>
            <person name="Delaux P.M."/>
            <person name="Dal Grande F."/>
            <person name="Keller J."/>
        </authorList>
    </citation>
    <scope>NUCLEOTIDE SEQUENCE [LARGE SCALE GENOMIC DNA]</scope>
    <source>
        <strain evidence="5 6">SAG 245.80</strain>
    </source>
</reference>
<feature type="compositionally biased region" description="Acidic residues" evidence="2">
    <location>
        <begin position="20"/>
        <end position="29"/>
    </location>
</feature>
<dbReference type="GO" id="GO:1901031">
    <property type="term" value="P:regulation of response to reactive oxygen species"/>
    <property type="evidence" value="ECO:0007669"/>
    <property type="project" value="TreeGrafter"/>
</dbReference>
<gene>
    <name evidence="5" type="ORF">WJX81_003885</name>
</gene>